<organism evidence="1 2">
    <name type="scientific">Tagetes erecta</name>
    <name type="common">African marigold</name>
    <dbReference type="NCBI Taxonomy" id="13708"/>
    <lineage>
        <taxon>Eukaryota</taxon>
        <taxon>Viridiplantae</taxon>
        <taxon>Streptophyta</taxon>
        <taxon>Embryophyta</taxon>
        <taxon>Tracheophyta</taxon>
        <taxon>Spermatophyta</taxon>
        <taxon>Magnoliopsida</taxon>
        <taxon>eudicotyledons</taxon>
        <taxon>Gunneridae</taxon>
        <taxon>Pentapetalae</taxon>
        <taxon>asterids</taxon>
        <taxon>campanulids</taxon>
        <taxon>Asterales</taxon>
        <taxon>Asteraceae</taxon>
        <taxon>Asteroideae</taxon>
        <taxon>Heliantheae alliance</taxon>
        <taxon>Tageteae</taxon>
        <taxon>Tagetes</taxon>
    </lineage>
</organism>
<dbReference type="EMBL" id="JAUHHV010000001">
    <property type="protein sequence ID" value="KAK1434771.1"/>
    <property type="molecule type" value="Genomic_DNA"/>
</dbReference>
<protein>
    <submittedName>
        <fullName evidence="1">Uncharacterized protein</fullName>
    </submittedName>
</protein>
<sequence length="87" mass="8815">MGFGFLVDEQVNGDGGDDFIHNSDGGGVLEVKGTVVAMAVKDTAAAAVVVVVVNETGGGGDGGKVRLRLQRLMVGCDMEDGQMAATM</sequence>
<evidence type="ECO:0000313" key="2">
    <source>
        <dbReference type="Proteomes" id="UP001229421"/>
    </source>
</evidence>
<gene>
    <name evidence="1" type="ORF">QVD17_00522</name>
</gene>
<evidence type="ECO:0000313" key="1">
    <source>
        <dbReference type="EMBL" id="KAK1434771.1"/>
    </source>
</evidence>
<reference evidence="1" key="1">
    <citation type="journal article" date="2023" name="bioRxiv">
        <title>Improved chromosome-level genome assembly for marigold (Tagetes erecta).</title>
        <authorList>
            <person name="Jiang F."/>
            <person name="Yuan L."/>
            <person name="Wang S."/>
            <person name="Wang H."/>
            <person name="Xu D."/>
            <person name="Wang A."/>
            <person name="Fan W."/>
        </authorList>
    </citation>
    <scope>NUCLEOTIDE SEQUENCE</scope>
    <source>
        <strain evidence="1">WSJ</strain>
        <tissue evidence="1">Leaf</tissue>
    </source>
</reference>
<proteinExistence type="predicted"/>
<dbReference type="Proteomes" id="UP001229421">
    <property type="component" value="Unassembled WGS sequence"/>
</dbReference>
<name>A0AAD8L8T4_TARER</name>
<comment type="caution">
    <text evidence="1">The sequence shown here is derived from an EMBL/GenBank/DDBJ whole genome shotgun (WGS) entry which is preliminary data.</text>
</comment>
<dbReference type="AlphaFoldDB" id="A0AAD8L8T4"/>
<accession>A0AAD8L8T4</accession>
<keyword evidence="2" id="KW-1185">Reference proteome</keyword>